<dbReference type="Proteomes" id="UP001219901">
    <property type="component" value="Chromosome"/>
</dbReference>
<keyword evidence="3" id="KW-1185">Reference proteome</keyword>
<name>A0AAJ6CUN8_9CHLR</name>
<evidence type="ECO:0000256" key="1">
    <source>
        <dbReference type="SAM" id="Phobius"/>
    </source>
</evidence>
<keyword evidence="1" id="KW-1133">Transmembrane helix</keyword>
<dbReference type="EMBL" id="CP046147">
    <property type="protein sequence ID" value="WFG39439.1"/>
    <property type="molecule type" value="Genomic_DNA"/>
</dbReference>
<evidence type="ECO:0000313" key="2">
    <source>
        <dbReference type="EMBL" id="WFG39439.1"/>
    </source>
</evidence>
<gene>
    <name evidence="2" type="ORF">GKO48_07345</name>
</gene>
<keyword evidence="1" id="KW-0472">Membrane</keyword>
<keyword evidence="1" id="KW-0812">Transmembrane</keyword>
<sequence length="336" mass="36524">MDKSQMNDQQIEHLIQSSLFNDAAQISPENGTFFAIQDRLGEQKGPGMRQHVSNPLENLSEAIWRIIPVSKQRMAQALVLVAIAVVVGSYVAFAGSDDAVDSGSAAEATATTEPAIPEATPIAKLTVPDELTPFEELSAFAMWDTWFEDSMRVREGSRASGGYLPHSASDELVASTLQTQLRNIAFGRLRMLLLIYAPGFDPLVDGSPFIIDLDSFPGGNTPGSWALTADDPNVIVVEEFAFCDDGRGVYLQHSEKPIEVGETFAWDIYTTVDDPLGDFHLVLTAEPDSPITHDGPDPKRLDLKLTTELDVVTADLGVKLVGMFGRDPAVVEMCKN</sequence>
<feature type="transmembrane region" description="Helical" evidence="1">
    <location>
        <begin position="74"/>
        <end position="93"/>
    </location>
</feature>
<reference evidence="3" key="2">
    <citation type="submission" date="2023-06" db="EMBL/GenBank/DDBJ databases">
        <title>Pangenomics reveal diversification of enzyme families and niche specialization in globally abundant SAR202 bacteria.</title>
        <authorList>
            <person name="Saw J.H.W."/>
        </authorList>
    </citation>
    <scope>NUCLEOTIDE SEQUENCE [LARGE SCALE GENOMIC DNA]</scope>
    <source>
        <strain evidence="3">JH1073</strain>
    </source>
</reference>
<proteinExistence type="predicted"/>
<dbReference type="RefSeq" id="WP_342823138.1">
    <property type="nucleotide sequence ID" value="NZ_CP046146.1"/>
</dbReference>
<evidence type="ECO:0000313" key="3">
    <source>
        <dbReference type="Proteomes" id="UP001219901"/>
    </source>
</evidence>
<protein>
    <submittedName>
        <fullName evidence="2">Uncharacterized protein</fullName>
    </submittedName>
</protein>
<accession>A0AAJ6CUN8</accession>
<organism evidence="2 3">
    <name type="scientific">Candidatus Lucifugimonas marina</name>
    <dbReference type="NCBI Taxonomy" id="3038979"/>
    <lineage>
        <taxon>Bacteria</taxon>
        <taxon>Bacillati</taxon>
        <taxon>Chloroflexota</taxon>
        <taxon>Dehalococcoidia</taxon>
        <taxon>SAR202 cluster</taxon>
        <taxon>Candidatus Lucifugimonadales</taxon>
        <taxon>Candidatus Lucifugimonadaceae</taxon>
        <taxon>Candidatus Lucifugimonas</taxon>
    </lineage>
</organism>
<reference evidence="2 3" key="1">
    <citation type="submission" date="2019-11" db="EMBL/GenBank/DDBJ databases">
        <authorList>
            <person name="Cho J.-C."/>
        </authorList>
    </citation>
    <scope>NUCLEOTIDE SEQUENCE [LARGE SCALE GENOMIC DNA]</scope>
    <source>
        <strain evidence="2 3">JH1073</strain>
    </source>
</reference>
<dbReference type="AlphaFoldDB" id="A0AAJ6CUN8"/>